<proteinExistence type="predicted"/>
<keyword evidence="2" id="KW-1185">Reference proteome</keyword>
<sequence>MERLVLTLDFNRIGNNAYETICSDLDGFRFVDADLGYSYQLASIRIKRWFHNRAFEVSVEPGMFKYPDPPRPDVMLCAECTVSRARQSQIDPTHIHFPRPQSEVVEAFLRYWASVEIVERALRS</sequence>
<name>A0A947GH32_9HYPH</name>
<dbReference type="Proteomes" id="UP000766595">
    <property type="component" value="Unassembled WGS sequence"/>
</dbReference>
<evidence type="ECO:0000313" key="1">
    <source>
        <dbReference type="EMBL" id="MBT9293300.1"/>
    </source>
</evidence>
<gene>
    <name evidence="1" type="ORF">KL771_27860</name>
</gene>
<dbReference type="AlphaFoldDB" id="A0A947GH32"/>
<dbReference type="RefSeq" id="WP_261971787.1">
    <property type="nucleotide sequence ID" value="NZ_JAHHZF010000029.1"/>
</dbReference>
<evidence type="ECO:0000313" key="2">
    <source>
        <dbReference type="Proteomes" id="UP000766595"/>
    </source>
</evidence>
<organism evidence="1 2">
    <name type="scientific">Prosthecodimorpha staleyi</name>
    <dbReference type="NCBI Taxonomy" id="2840188"/>
    <lineage>
        <taxon>Bacteria</taxon>
        <taxon>Pseudomonadati</taxon>
        <taxon>Pseudomonadota</taxon>
        <taxon>Alphaproteobacteria</taxon>
        <taxon>Hyphomicrobiales</taxon>
        <taxon>Ancalomicrobiaceae</taxon>
        <taxon>Prosthecodimorpha</taxon>
    </lineage>
</organism>
<reference evidence="1 2" key="1">
    <citation type="submission" date="2021-06" db="EMBL/GenBank/DDBJ databases">
        <authorList>
            <person name="Grouzdev D.S."/>
            <person name="Koziaeva V."/>
        </authorList>
    </citation>
    <scope>NUCLEOTIDE SEQUENCE [LARGE SCALE GENOMIC DNA]</scope>
    <source>
        <strain evidence="1 2">22</strain>
    </source>
</reference>
<dbReference type="EMBL" id="JAHHZF010000029">
    <property type="protein sequence ID" value="MBT9293300.1"/>
    <property type="molecule type" value="Genomic_DNA"/>
</dbReference>
<accession>A0A947GH32</accession>
<comment type="caution">
    <text evidence="1">The sequence shown here is derived from an EMBL/GenBank/DDBJ whole genome shotgun (WGS) entry which is preliminary data.</text>
</comment>
<protein>
    <submittedName>
        <fullName evidence="1">Uncharacterized protein</fullName>
    </submittedName>
</protein>